<accession>A0A2V1H749</accession>
<gene>
    <name evidence="2" type="ORF">DC094_04460</name>
</gene>
<protein>
    <submittedName>
        <fullName evidence="2">DUF4198 domain-containing protein</fullName>
    </submittedName>
</protein>
<dbReference type="RefSeq" id="WP_116685857.1">
    <property type="nucleotide sequence ID" value="NZ_CAWNYD010000001.1"/>
</dbReference>
<name>A0A2V1H749_9GAMM</name>
<organism evidence="2 3">
    <name type="scientific">Pelagibaculum spongiae</name>
    <dbReference type="NCBI Taxonomy" id="2080658"/>
    <lineage>
        <taxon>Bacteria</taxon>
        <taxon>Pseudomonadati</taxon>
        <taxon>Pseudomonadota</taxon>
        <taxon>Gammaproteobacteria</taxon>
        <taxon>Oceanospirillales</taxon>
        <taxon>Pelagibaculum</taxon>
    </lineage>
</organism>
<evidence type="ECO:0000313" key="2">
    <source>
        <dbReference type="EMBL" id="PVZ72272.1"/>
    </source>
</evidence>
<comment type="caution">
    <text evidence="2">The sequence shown here is derived from an EMBL/GenBank/DDBJ whole genome shotgun (WGS) entry which is preliminary data.</text>
</comment>
<proteinExistence type="predicted"/>
<dbReference type="InterPro" id="IPR019613">
    <property type="entry name" value="DUF4198"/>
</dbReference>
<reference evidence="2 3" key="1">
    <citation type="submission" date="2018-04" db="EMBL/GenBank/DDBJ databases">
        <title>Thalassorhabdus spongiae gen. nov., sp. nov., isolated from a marine sponge in South-West Iceland.</title>
        <authorList>
            <person name="Knobloch S."/>
            <person name="Daussin A."/>
            <person name="Johannsson R."/>
            <person name="Marteinsson V.T."/>
        </authorList>
    </citation>
    <scope>NUCLEOTIDE SEQUENCE [LARGE SCALE GENOMIC DNA]</scope>
    <source>
        <strain evidence="2 3">Hp12</strain>
    </source>
</reference>
<feature type="chain" id="PRO_5015847058" evidence="1">
    <location>
        <begin position="27"/>
        <end position="258"/>
    </location>
</feature>
<keyword evidence="3" id="KW-1185">Reference proteome</keyword>
<sequence>MSARNFLAQLTLAGAVFALGTSAASAHFLTLFPQKQVVDQGDSRQLQMPVYFTHPATMGPSMDMQKPAKLAVRLGQKTSDLTEQLISKQFSGKQGWQLDYSIRRPGIYTFFAEQQPYFDPTEQAVLIQYPKTIISSFAGEGDWQTKVASPVEIMPLTRPFALWTGSSFTGQVLVNGQPAAGVTVEMEHYNAAHDALPSDAWANQEVITNSQGEFTVTLTKSGWWGIAALFETENGFELNGKKYLLEQAGVLWLQAQDH</sequence>
<dbReference type="Pfam" id="PF10670">
    <property type="entry name" value="DUF4198"/>
    <property type="match status" value="1"/>
</dbReference>
<keyword evidence="1" id="KW-0732">Signal</keyword>
<evidence type="ECO:0000313" key="3">
    <source>
        <dbReference type="Proteomes" id="UP000244906"/>
    </source>
</evidence>
<dbReference type="OrthoDB" id="9780723at2"/>
<dbReference type="AlphaFoldDB" id="A0A2V1H749"/>
<dbReference type="EMBL" id="QDDL01000001">
    <property type="protein sequence ID" value="PVZ72272.1"/>
    <property type="molecule type" value="Genomic_DNA"/>
</dbReference>
<feature type="signal peptide" evidence="1">
    <location>
        <begin position="1"/>
        <end position="26"/>
    </location>
</feature>
<dbReference type="Proteomes" id="UP000244906">
    <property type="component" value="Unassembled WGS sequence"/>
</dbReference>
<evidence type="ECO:0000256" key="1">
    <source>
        <dbReference type="SAM" id="SignalP"/>
    </source>
</evidence>